<dbReference type="InterPro" id="IPR006086">
    <property type="entry name" value="XPG-I_dom"/>
</dbReference>
<dbReference type="PANTHER" id="PTHR11081:SF75">
    <property type="entry name" value="ENDONUCLEASE, PUTATIVE (AFU_ORTHOLOGUE AFUA_3G13260)-RELATED"/>
    <property type="match status" value="1"/>
</dbReference>
<dbReference type="CDD" id="cd09870">
    <property type="entry name" value="PIN_YEN1"/>
    <property type="match status" value="1"/>
</dbReference>
<dbReference type="SUPFAM" id="SSF47807">
    <property type="entry name" value="5' to 3' exonuclease, C-terminal subdomain"/>
    <property type="match status" value="1"/>
</dbReference>
<dbReference type="OrthoDB" id="2148513at2759"/>
<dbReference type="Pfam" id="PF00867">
    <property type="entry name" value="XPG_I"/>
    <property type="match status" value="1"/>
</dbReference>
<dbReference type="InterPro" id="IPR036279">
    <property type="entry name" value="5-3_exonuclease_C_sf"/>
</dbReference>
<dbReference type="InterPro" id="IPR006084">
    <property type="entry name" value="XPG/Rad2"/>
</dbReference>
<protein>
    <submittedName>
        <fullName evidence="2">PIN domain-like protein</fullName>
    </submittedName>
</protein>
<dbReference type="GO" id="GO:0006281">
    <property type="term" value="P:DNA repair"/>
    <property type="evidence" value="ECO:0007669"/>
    <property type="project" value="UniProtKB-ARBA"/>
</dbReference>
<dbReference type="SUPFAM" id="SSF88723">
    <property type="entry name" value="PIN domain-like"/>
    <property type="match status" value="1"/>
</dbReference>
<keyword evidence="3" id="KW-1185">Reference proteome</keyword>
<dbReference type="GO" id="GO:0017108">
    <property type="term" value="F:5'-flap endonuclease activity"/>
    <property type="evidence" value="ECO:0007669"/>
    <property type="project" value="TreeGrafter"/>
</dbReference>
<sequence>MATCIAAASKNSVHGPGALRHLFFKLSRLLRVPANFVFVFDGRNRPSEKRGKQVLASQSLWWYDSAKVLIKAFGFQCAIYPNSFKAPGEAEAELAILNRWGVVHAVMTSDGDAFVFGALRLIRMYVVHKLANNYNLHKPANYNQENPDEYQLYQSSDIAQNIQLTRNGLVFYALAAGGDYDDGLDGCRGARGSALAVSGIGNELVEAARSAETGNARAAGVERWRRAIQTADNLQLSPTLQKILLDGINGAEAFPKAHILDMYARPVTLYTHSEYMPDSRTWTSVQQPDINALVAFCCSHLGWSNPGELQKRLRSNVWEGVVLRMVFSVSLVSALHIHR</sequence>
<dbReference type="InterPro" id="IPR029060">
    <property type="entry name" value="PIN-like_dom_sf"/>
</dbReference>
<organism evidence="2 3">
    <name type="scientific">Ephemerocybe angulata</name>
    <dbReference type="NCBI Taxonomy" id="980116"/>
    <lineage>
        <taxon>Eukaryota</taxon>
        <taxon>Fungi</taxon>
        <taxon>Dikarya</taxon>
        <taxon>Basidiomycota</taxon>
        <taxon>Agaricomycotina</taxon>
        <taxon>Agaricomycetes</taxon>
        <taxon>Agaricomycetidae</taxon>
        <taxon>Agaricales</taxon>
        <taxon>Agaricineae</taxon>
        <taxon>Psathyrellaceae</taxon>
        <taxon>Ephemerocybe</taxon>
    </lineage>
</organism>
<accession>A0A8H6HFC6</accession>
<dbReference type="AlphaFoldDB" id="A0A8H6HFC6"/>
<name>A0A8H6HFC6_9AGAR</name>
<dbReference type="Proteomes" id="UP000521943">
    <property type="component" value="Unassembled WGS sequence"/>
</dbReference>
<evidence type="ECO:0000259" key="1">
    <source>
        <dbReference type="SMART" id="SM00484"/>
    </source>
</evidence>
<feature type="domain" description="XPG-I" evidence="1">
    <location>
        <begin position="71"/>
        <end position="164"/>
    </location>
</feature>
<evidence type="ECO:0000313" key="2">
    <source>
        <dbReference type="EMBL" id="KAF6745390.1"/>
    </source>
</evidence>
<proteinExistence type="predicted"/>
<gene>
    <name evidence="2" type="ORF">DFP72DRAFT_824516</name>
</gene>
<reference evidence="2 3" key="1">
    <citation type="submission" date="2020-07" db="EMBL/GenBank/DDBJ databases">
        <title>Comparative genomics of pyrophilous fungi reveals a link between fire events and developmental genes.</title>
        <authorList>
            <consortium name="DOE Joint Genome Institute"/>
            <person name="Steindorff A.S."/>
            <person name="Carver A."/>
            <person name="Calhoun S."/>
            <person name="Stillman K."/>
            <person name="Liu H."/>
            <person name="Lipzen A."/>
            <person name="Pangilinan J."/>
            <person name="Labutti K."/>
            <person name="Bruns T.D."/>
            <person name="Grigoriev I.V."/>
        </authorList>
    </citation>
    <scope>NUCLEOTIDE SEQUENCE [LARGE SCALE GENOMIC DNA]</scope>
    <source>
        <strain evidence="2 3">CBS 144469</strain>
    </source>
</reference>
<dbReference type="EMBL" id="JACGCI010000106">
    <property type="protein sequence ID" value="KAF6745390.1"/>
    <property type="molecule type" value="Genomic_DNA"/>
</dbReference>
<dbReference type="Gene3D" id="3.40.50.1010">
    <property type="entry name" value="5'-nuclease"/>
    <property type="match status" value="1"/>
</dbReference>
<dbReference type="SMART" id="SM00484">
    <property type="entry name" value="XPGI"/>
    <property type="match status" value="1"/>
</dbReference>
<evidence type="ECO:0000313" key="3">
    <source>
        <dbReference type="Proteomes" id="UP000521943"/>
    </source>
</evidence>
<comment type="caution">
    <text evidence="2">The sequence shown here is derived from an EMBL/GenBank/DDBJ whole genome shotgun (WGS) entry which is preliminary data.</text>
</comment>
<dbReference type="PANTHER" id="PTHR11081">
    <property type="entry name" value="FLAP ENDONUCLEASE FAMILY MEMBER"/>
    <property type="match status" value="1"/>
</dbReference>